<dbReference type="Gene3D" id="3.40.1440.10">
    <property type="entry name" value="GIY-YIG endonuclease"/>
    <property type="match status" value="1"/>
</dbReference>
<comment type="similarity">
    <text evidence="1">Belongs to the UPF0213 family.</text>
</comment>
<dbReference type="PROSITE" id="PS50164">
    <property type="entry name" value="GIY_YIG"/>
    <property type="match status" value="1"/>
</dbReference>
<dbReference type="InterPro" id="IPR000305">
    <property type="entry name" value="GIY-YIG_endonuc"/>
</dbReference>
<dbReference type="PANTHER" id="PTHR34477">
    <property type="entry name" value="UPF0213 PROTEIN YHBQ"/>
    <property type="match status" value="1"/>
</dbReference>
<dbReference type="EMBL" id="JBHSAT010000021">
    <property type="protein sequence ID" value="MFC3877894.1"/>
    <property type="molecule type" value="Genomic_DNA"/>
</dbReference>
<dbReference type="SMART" id="SM00465">
    <property type="entry name" value="GIYc"/>
    <property type="match status" value="1"/>
</dbReference>
<dbReference type="CDD" id="cd10448">
    <property type="entry name" value="GIY-YIG_unchar_3"/>
    <property type="match status" value="1"/>
</dbReference>
<feature type="domain" description="GIY-YIG" evidence="2">
    <location>
        <begin position="2"/>
        <end position="79"/>
    </location>
</feature>
<sequence>MNYWYVYIMANKPNGVIYIGATDNIDERVKEHKMKVYPKSFTAKYNCETLVYFEEFESGKEASKRERQFKKWKREWKIRLIEEMNPSWSDLSINWNLDARRLSNSKQ</sequence>
<comment type="caution">
    <text evidence="3">The sequence shown here is derived from an EMBL/GenBank/DDBJ whole genome shotgun (WGS) entry which is preliminary data.</text>
</comment>
<accession>A0ABV8AJH4</accession>
<dbReference type="PANTHER" id="PTHR34477:SF5">
    <property type="entry name" value="BSL5627 PROTEIN"/>
    <property type="match status" value="1"/>
</dbReference>
<keyword evidence="4" id="KW-1185">Reference proteome</keyword>
<proteinExistence type="inferred from homology"/>
<name>A0ABV8AJH4_9FLAO</name>
<dbReference type="Pfam" id="PF01541">
    <property type="entry name" value="GIY-YIG"/>
    <property type="match status" value="1"/>
</dbReference>
<dbReference type="InterPro" id="IPR035901">
    <property type="entry name" value="GIY-YIG_endonuc_sf"/>
</dbReference>
<protein>
    <submittedName>
        <fullName evidence="3">GIY-YIG nuclease family protein</fullName>
    </submittedName>
</protein>
<evidence type="ECO:0000313" key="3">
    <source>
        <dbReference type="EMBL" id="MFC3877894.1"/>
    </source>
</evidence>
<dbReference type="SUPFAM" id="SSF82771">
    <property type="entry name" value="GIY-YIG endonuclease"/>
    <property type="match status" value="1"/>
</dbReference>
<gene>
    <name evidence="3" type="ORF">ACFOSX_11720</name>
</gene>
<organism evidence="3 4">
    <name type="scientific">Winogradskyella maritima</name>
    <dbReference type="NCBI Taxonomy" id="1517766"/>
    <lineage>
        <taxon>Bacteria</taxon>
        <taxon>Pseudomonadati</taxon>
        <taxon>Bacteroidota</taxon>
        <taxon>Flavobacteriia</taxon>
        <taxon>Flavobacteriales</taxon>
        <taxon>Flavobacteriaceae</taxon>
        <taxon>Winogradskyella</taxon>
    </lineage>
</organism>
<dbReference type="InterPro" id="IPR050190">
    <property type="entry name" value="UPF0213_domain"/>
</dbReference>
<evidence type="ECO:0000313" key="4">
    <source>
        <dbReference type="Proteomes" id="UP001595812"/>
    </source>
</evidence>
<reference evidence="4" key="1">
    <citation type="journal article" date="2019" name="Int. J. Syst. Evol. Microbiol.">
        <title>The Global Catalogue of Microorganisms (GCM) 10K type strain sequencing project: providing services to taxonomists for standard genome sequencing and annotation.</title>
        <authorList>
            <consortium name="The Broad Institute Genomics Platform"/>
            <consortium name="The Broad Institute Genome Sequencing Center for Infectious Disease"/>
            <person name="Wu L."/>
            <person name="Ma J."/>
        </authorList>
    </citation>
    <scope>NUCLEOTIDE SEQUENCE [LARGE SCALE GENOMIC DNA]</scope>
    <source>
        <strain evidence="4">CECT 8979</strain>
    </source>
</reference>
<dbReference type="Proteomes" id="UP001595812">
    <property type="component" value="Unassembled WGS sequence"/>
</dbReference>
<dbReference type="RefSeq" id="WP_386101185.1">
    <property type="nucleotide sequence ID" value="NZ_JBHSAT010000021.1"/>
</dbReference>
<evidence type="ECO:0000259" key="2">
    <source>
        <dbReference type="PROSITE" id="PS50164"/>
    </source>
</evidence>
<evidence type="ECO:0000256" key="1">
    <source>
        <dbReference type="ARBA" id="ARBA00007435"/>
    </source>
</evidence>